<sequence length="174" mass="19735">MDTPDLSQFNFTITVDDVATAIKKVNAYSTEQRISRFDDVAAKQGNVMGAAVQLGSLKVPMELVEESLYVLLVLFELFEAVAPAMPTVSQKTVQDSFEKYAAMIRFYDEESPREIQRLSQAQWKKFQEHAVLAFVVNHLKEKLIGINHETELVRQCCMVMTQSFVSTYVESRGN</sequence>
<dbReference type="Proteomes" id="UP000321353">
    <property type="component" value="Chromosome"/>
</dbReference>
<reference evidence="1 2" key="1">
    <citation type="submission" date="2019-02" db="EMBL/GenBank/DDBJ databases">
        <title>Planctomycetal bacteria perform biofilm scaping via a novel small molecule.</title>
        <authorList>
            <person name="Jeske O."/>
            <person name="Boedeker C."/>
            <person name="Wiegand S."/>
            <person name="Breitling P."/>
            <person name="Kallscheuer N."/>
            <person name="Jogler M."/>
            <person name="Rohde M."/>
            <person name="Petersen J."/>
            <person name="Medema M.H."/>
            <person name="Surup F."/>
            <person name="Jogler C."/>
        </authorList>
    </citation>
    <scope>NUCLEOTIDE SEQUENCE [LARGE SCALE GENOMIC DNA]</scope>
    <source>
        <strain evidence="1 2">Mal15</strain>
    </source>
</reference>
<proteinExistence type="predicted"/>
<protein>
    <submittedName>
        <fullName evidence="1">Uncharacterized protein</fullName>
    </submittedName>
</protein>
<dbReference type="KEGG" id="smam:Mal15_64960"/>
<gene>
    <name evidence="1" type="ORF">Mal15_64960</name>
</gene>
<name>A0A5B9MR70_9BACT</name>
<dbReference type="RefSeq" id="WP_147871328.1">
    <property type="nucleotide sequence ID" value="NZ_CP036264.1"/>
</dbReference>
<accession>A0A5B9MR70</accession>
<dbReference type="EMBL" id="CP036264">
    <property type="protein sequence ID" value="QEG02375.1"/>
    <property type="molecule type" value="Genomic_DNA"/>
</dbReference>
<dbReference type="AlphaFoldDB" id="A0A5B9MR70"/>
<evidence type="ECO:0000313" key="1">
    <source>
        <dbReference type="EMBL" id="QEG02375.1"/>
    </source>
</evidence>
<keyword evidence="2" id="KW-1185">Reference proteome</keyword>
<evidence type="ECO:0000313" key="2">
    <source>
        <dbReference type="Proteomes" id="UP000321353"/>
    </source>
</evidence>
<organism evidence="1 2">
    <name type="scientific">Stieleria maiorica</name>
    <dbReference type="NCBI Taxonomy" id="2795974"/>
    <lineage>
        <taxon>Bacteria</taxon>
        <taxon>Pseudomonadati</taxon>
        <taxon>Planctomycetota</taxon>
        <taxon>Planctomycetia</taxon>
        <taxon>Pirellulales</taxon>
        <taxon>Pirellulaceae</taxon>
        <taxon>Stieleria</taxon>
    </lineage>
</organism>